<comment type="caution">
    <text evidence="1">The sequence shown here is derived from an EMBL/GenBank/DDBJ whole genome shotgun (WGS) entry which is preliminary data.</text>
</comment>
<dbReference type="Proteomes" id="UP000724874">
    <property type="component" value="Unassembled WGS sequence"/>
</dbReference>
<sequence length="82" mass="9324">MVVCTPTKKAHIYILRKAGLKFSDIGHILNMKEPTVSRNFHELEKQGDNPSFYLCKPIPGRPRVITPHAECRVTQLIYSGEC</sequence>
<reference evidence="1" key="1">
    <citation type="submission" date="2020-11" db="EMBL/GenBank/DDBJ databases">
        <authorList>
            <consortium name="DOE Joint Genome Institute"/>
            <person name="Ahrendt S."/>
            <person name="Riley R."/>
            <person name="Andreopoulos W."/>
            <person name="LaButti K."/>
            <person name="Pangilinan J."/>
            <person name="Ruiz-duenas F.J."/>
            <person name="Barrasa J.M."/>
            <person name="Sanchez-Garcia M."/>
            <person name="Camarero S."/>
            <person name="Miyauchi S."/>
            <person name="Serrano A."/>
            <person name="Linde D."/>
            <person name="Babiker R."/>
            <person name="Drula E."/>
            <person name="Ayuso-Fernandez I."/>
            <person name="Pacheco R."/>
            <person name="Padilla G."/>
            <person name="Ferreira P."/>
            <person name="Barriuso J."/>
            <person name="Kellner H."/>
            <person name="Castanera R."/>
            <person name="Alfaro M."/>
            <person name="Ramirez L."/>
            <person name="Pisabarro A.G."/>
            <person name="Kuo A."/>
            <person name="Tritt A."/>
            <person name="Lipzen A."/>
            <person name="He G."/>
            <person name="Yan M."/>
            <person name="Ng V."/>
            <person name="Cullen D."/>
            <person name="Martin F."/>
            <person name="Rosso M.-N."/>
            <person name="Henrissat B."/>
            <person name="Hibbett D."/>
            <person name="Martinez A.T."/>
            <person name="Grigoriev I.V."/>
        </authorList>
    </citation>
    <scope>NUCLEOTIDE SEQUENCE</scope>
    <source>
        <strain evidence="1">AH 44721</strain>
    </source>
</reference>
<dbReference type="AlphaFoldDB" id="A0A9P5NFT6"/>
<keyword evidence="2" id="KW-1185">Reference proteome</keyword>
<dbReference type="OrthoDB" id="2993955at2759"/>
<accession>A0A9P5NFT6</accession>
<proteinExistence type="predicted"/>
<protein>
    <submittedName>
        <fullName evidence="1">Uncharacterized protein</fullName>
    </submittedName>
</protein>
<evidence type="ECO:0000313" key="2">
    <source>
        <dbReference type="Proteomes" id="UP000724874"/>
    </source>
</evidence>
<gene>
    <name evidence="1" type="ORF">CPB84DRAFT_1686065</name>
</gene>
<organism evidence="1 2">
    <name type="scientific">Gymnopilus junonius</name>
    <name type="common">Spectacular rustgill mushroom</name>
    <name type="synonym">Gymnopilus spectabilis subsp. junonius</name>
    <dbReference type="NCBI Taxonomy" id="109634"/>
    <lineage>
        <taxon>Eukaryota</taxon>
        <taxon>Fungi</taxon>
        <taxon>Dikarya</taxon>
        <taxon>Basidiomycota</taxon>
        <taxon>Agaricomycotina</taxon>
        <taxon>Agaricomycetes</taxon>
        <taxon>Agaricomycetidae</taxon>
        <taxon>Agaricales</taxon>
        <taxon>Agaricineae</taxon>
        <taxon>Hymenogastraceae</taxon>
        <taxon>Gymnopilus</taxon>
    </lineage>
</organism>
<evidence type="ECO:0000313" key="1">
    <source>
        <dbReference type="EMBL" id="KAF8884069.1"/>
    </source>
</evidence>
<dbReference type="EMBL" id="JADNYJ010000111">
    <property type="protein sequence ID" value="KAF8884069.1"/>
    <property type="molecule type" value="Genomic_DNA"/>
</dbReference>
<name>A0A9P5NFT6_GYMJU</name>